<name>A0A8E2DJP5_9APHY</name>
<keyword evidence="2" id="KW-0472">Membrane</keyword>
<gene>
    <name evidence="3" type="ORF">OBBRIDRAFT_807876</name>
</gene>
<keyword evidence="2" id="KW-1133">Transmembrane helix</keyword>
<sequence>MPSLAAVVSAIVGGCVLLTLILSYAIWSIRRDQAQIQRQRRSQQRTDCYALQLFERNQRARRVNPIFTSPTQDRVESPECIPYSYPPVPSTSSLPRPKPTRPRTPPSLYETHPFSEEVCIAFPPGLNEDVASSVSQDLTEVRISEELEIAEIAEEIAGISGARRIEAHASGLRTQAEASSQTSRQATYVRYPFTSSLIDSLAFFHFPYPIGIFPYPFQHWFVAIRKSPSPQGRVVRPNPKQYGLWGSVVFRSRVVAGYGLSFDEGRG</sequence>
<accession>A0A8E2DJP5</accession>
<evidence type="ECO:0000256" key="1">
    <source>
        <dbReference type="SAM" id="MobiDB-lite"/>
    </source>
</evidence>
<evidence type="ECO:0000256" key="2">
    <source>
        <dbReference type="SAM" id="Phobius"/>
    </source>
</evidence>
<feature type="region of interest" description="Disordered" evidence="1">
    <location>
        <begin position="86"/>
        <end position="105"/>
    </location>
</feature>
<dbReference type="Proteomes" id="UP000250043">
    <property type="component" value="Unassembled WGS sequence"/>
</dbReference>
<feature type="transmembrane region" description="Helical" evidence="2">
    <location>
        <begin position="6"/>
        <end position="27"/>
    </location>
</feature>
<dbReference type="EMBL" id="KV722619">
    <property type="protein sequence ID" value="OCH84958.1"/>
    <property type="molecule type" value="Genomic_DNA"/>
</dbReference>
<reference evidence="3 4" key="1">
    <citation type="submission" date="2016-07" db="EMBL/GenBank/DDBJ databases">
        <title>Draft genome of the white-rot fungus Obba rivulosa 3A-2.</title>
        <authorList>
            <consortium name="DOE Joint Genome Institute"/>
            <person name="Miettinen O."/>
            <person name="Riley R."/>
            <person name="Acob R."/>
            <person name="Barry K."/>
            <person name="Cullen D."/>
            <person name="De Vries R."/>
            <person name="Hainaut M."/>
            <person name="Hatakka A."/>
            <person name="Henrissat B."/>
            <person name="Hilden K."/>
            <person name="Kuo R."/>
            <person name="Labutti K."/>
            <person name="Lipzen A."/>
            <person name="Makela M.R."/>
            <person name="Sandor L."/>
            <person name="Spatafora J.W."/>
            <person name="Grigoriev I.V."/>
            <person name="Hibbett D.S."/>
        </authorList>
    </citation>
    <scope>NUCLEOTIDE SEQUENCE [LARGE SCALE GENOMIC DNA]</scope>
    <source>
        <strain evidence="3 4">3A-2</strain>
    </source>
</reference>
<dbReference type="AlphaFoldDB" id="A0A8E2DJP5"/>
<evidence type="ECO:0000313" key="3">
    <source>
        <dbReference type="EMBL" id="OCH84958.1"/>
    </source>
</evidence>
<evidence type="ECO:0000313" key="4">
    <source>
        <dbReference type="Proteomes" id="UP000250043"/>
    </source>
</evidence>
<organism evidence="3 4">
    <name type="scientific">Obba rivulosa</name>
    <dbReference type="NCBI Taxonomy" id="1052685"/>
    <lineage>
        <taxon>Eukaryota</taxon>
        <taxon>Fungi</taxon>
        <taxon>Dikarya</taxon>
        <taxon>Basidiomycota</taxon>
        <taxon>Agaricomycotina</taxon>
        <taxon>Agaricomycetes</taxon>
        <taxon>Polyporales</taxon>
        <taxon>Gelatoporiaceae</taxon>
        <taxon>Obba</taxon>
    </lineage>
</organism>
<keyword evidence="2" id="KW-0812">Transmembrane</keyword>
<protein>
    <submittedName>
        <fullName evidence="3">Uncharacterized protein</fullName>
    </submittedName>
</protein>
<keyword evidence="4" id="KW-1185">Reference proteome</keyword>
<proteinExistence type="predicted"/>